<feature type="domain" description="Xaa-Pro dipeptidyl-peptidase C-terminal" evidence="3">
    <location>
        <begin position="337"/>
        <end position="594"/>
    </location>
</feature>
<dbReference type="EMBL" id="NPEU01000101">
    <property type="protein sequence ID" value="RAI38897.1"/>
    <property type="molecule type" value="Genomic_DNA"/>
</dbReference>
<dbReference type="Pfam" id="PF08530">
    <property type="entry name" value="PepX_C"/>
    <property type="match status" value="1"/>
</dbReference>
<dbReference type="InterPro" id="IPR029058">
    <property type="entry name" value="AB_hydrolase_fold"/>
</dbReference>
<dbReference type="InterPro" id="IPR005674">
    <property type="entry name" value="CocE/Ser_esterase"/>
</dbReference>
<organism evidence="4 5">
    <name type="scientific">Rhodoplanes elegans</name>
    <dbReference type="NCBI Taxonomy" id="29408"/>
    <lineage>
        <taxon>Bacteria</taxon>
        <taxon>Pseudomonadati</taxon>
        <taxon>Pseudomonadota</taxon>
        <taxon>Alphaproteobacteria</taxon>
        <taxon>Hyphomicrobiales</taxon>
        <taxon>Nitrobacteraceae</taxon>
        <taxon>Rhodoplanes</taxon>
    </lineage>
</organism>
<sequence>MTASNRPAGLPHAADRPPVDYDRAPTHSGLIAERDVAVPMRDGVNLSVDVYRPDTDEKLPVLLAFSIYNKDLQGPDVAATLPPQPAWSSLWAGLLEAGDTKYFTSRGYVHVIGSPRNVGKSDGGGSRLFDSYDLIEWIAQQPWCDGNVGMVGISGFGAEQLHVARQKPPHLKAIFPLDPRGAYGVLGSFREEYPGGVLHLFRYLIMHFAAIHGTRGKPGALPPEREALWQEAMRNPDYRMYPHILNVLTQKGQHMPPYFDLLINPYDSEEAVREAEAKLADITVPTYTGSGWYAYTYKTHLQGAQSYFETIAAPKKLMFAGPAHLERPFHTLHGEILRWHDHWLKGLDTGIMDEPPVRYWVMGAEEWREGAGWPLPETQWTKLYLDSWERLRPDPFVPSSVDDERPPDAFVQMPPTQTNTIAKLRYLTDPLPADLLVAGPMVLTLFAAIDQDDTNWFVTVKDVGPDVSVRSVREGEREIPAGLPEREVTRGWLKASHRALDPERSTPWRPWHPLTRAAQQSVVPGEITEYAIEILATANLFRRGHRICVEIASADMPTGVGGATNAEYVPNHIVSSRTTLHKIYHDAARPSHLLLPVIQQA</sequence>
<dbReference type="OrthoDB" id="9806163at2"/>
<feature type="region of interest" description="Disordered" evidence="2">
    <location>
        <begin position="1"/>
        <end position="25"/>
    </location>
</feature>
<dbReference type="SUPFAM" id="SSF49785">
    <property type="entry name" value="Galactose-binding domain-like"/>
    <property type="match status" value="1"/>
</dbReference>
<evidence type="ECO:0000259" key="3">
    <source>
        <dbReference type="SMART" id="SM00939"/>
    </source>
</evidence>
<accession>A0A327KK81</accession>
<dbReference type="PANTHER" id="PTHR43056:SF10">
    <property type="entry name" value="COCE_NOND FAMILY, PUTATIVE (AFU_ORTHOLOGUE AFUA_7G00600)-RELATED"/>
    <property type="match status" value="1"/>
</dbReference>
<dbReference type="AlphaFoldDB" id="A0A327KK81"/>
<dbReference type="InterPro" id="IPR000383">
    <property type="entry name" value="Xaa-Pro-like_dom"/>
</dbReference>
<evidence type="ECO:0000256" key="2">
    <source>
        <dbReference type="SAM" id="MobiDB-lite"/>
    </source>
</evidence>
<dbReference type="Pfam" id="PF02129">
    <property type="entry name" value="Peptidase_S15"/>
    <property type="match status" value="1"/>
</dbReference>
<dbReference type="GO" id="GO:0008239">
    <property type="term" value="F:dipeptidyl-peptidase activity"/>
    <property type="evidence" value="ECO:0007669"/>
    <property type="project" value="InterPro"/>
</dbReference>
<dbReference type="InterPro" id="IPR008979">
    <property type="entry name" value="Galactose-bd-like_sf"/>
</dbReference>
<proteinExistence type="predicted"/>
<name>A0A327KK81_9BRAD</name>
<dbReference type="InterPro" id="IPR013736">
    <property type="entry name" value="Xaa-Pro_dipept_C"/>
</dbReference>
<comment type="caution">
    <text evidence="4">The sequence shown here is derived from an EMBL/GenBank/DDBJ whole genome shotgun (WGS) entry which is preliminary data.</text>
</comment>
<dbReference type="NCBIfam" id="TIGR00976">
    <property type="entry name" value="CocE_NonD"/>
    <property type="match status" value="2"/>
</dbReference>
<dbReference type="InterPro" id="IPR050585">
    <property type="entry name" value="Xaa-Pro_dipeptidyl-ppase/CocE"/>
</dbReference>
<reference evidence="4 5" key="1">
    <citation type="submission" date="2017-07" db="EMBL/GenBank/DDBJ databases">
        <title>Draft Genome Sequences of Select Purple Nonsulfur Bacteria.</title>
        <authorList>
            <person name="Lasarre B."/>
            <person name="Mckinlay J.B."/>
        </authorList>
    </citation>
    <scope>NUCLEOTIDE SEQUENCE [LARGE SCALE GENOMIC DNA]</scope>
    <source>
        <strain evidence="4 5">DSM 11907</strain>
    </source>
</reference>
<dbReference type="SUPFAM" id="SSF53474">
    <property type="entry name" value="alpha/beta-Hydrolases"/>
    <property type="match status" value="1"/>
</dbReference>
<evidence type="ECO:0000313" key="5">
    <source>
        <dbReference type="Proteomes" id="UP000248863"/>
    </source>
</evidence>
<feature type="compositionally biased region" description="Basic and acidic residues" evidence="2">
    <location>
        <begin position="13"/>
        <end position="25"/>
    </location>
</feature>
<keyword evidence="1" id="KW-0378">Hydrolase</keyword>
<dbReference type="RefSeq" id="WP_111357252.1">
    <property type="nucleotide sequence ID" value="NZ_NHSK01000042.1"/>
</dbReference>
<protein>
    <recommendedName>
        <fullName evidence="3">Xaa-Pro dipeptidyl-peptidase C-terminal domain-containing protein</fullName>
    </recommendedName>
</protein>
<evidence type="ECO:0000256" key="1">
    <source>
        <dbReference type="ARBA" id="ARBA00022801"/>
    </source>
</evidence>
<dbReference type="Gene3D" id="3.40.50.1820">
    <property type="entry name" value="alpha/beta hydrolase"/>
    <property type="match status" value="2"/>
</dbReference>
<dbReference type="Gene3D" id="2.60.120.260">
    <property type="entry name" value="Galactose-binding domain-like"/>
    <property type="match status" value="1"/>
</dbReference>
<gene>
    <name evidence="4" type="ORF">CH338_11135</name>
</gene>
<evidence type="ECO:0000313" key="4">
    <source>
        <dbReference type="EMBL" id="RAI38897.1"/>
    </source>
</evidence>
<dbReference type="Proteomes" id="UP000248863">
    <property type="component" value="Unassembled WGS sequence"/>
</dbReference>
<dbReference type="SMART" id="SM00939">
    <property type="entry name" value="PepX_C"/>
    <property type="match status" value="1"/>
</dbReference>
<keyword evidence="5" id="KW-1185">Reference proteome</keyword>
<dbReference type="PANTHER" id="PTHR43056">
    <property type="entry name" value="PEPTIDASE S9 PROLYL OLIGOPEPTIDASE"/>
    <property type="match status" value="1"/>
</dbReference>